<sequence>MPSSQRLTWIVHIMARCRWWFLNPRQGLCHKVKPWALYNLVPSRGEYVKAVVTRNGRSVDSCGLCPVKVGVVLRRQPIDTRNSYGLIRKEVAISEVAKKLCVVGDIDVLRIVFNAVVGRHRFPSNGMGLYGNPPVGACITIGKHHRSIILAIAQGRLDIHATIIWNFRRFHIVIDRHRCSTIVMFGFFVNILKGIRRPIGTSLSSSSNGIVTI</sequence>
<reference evidence="1 2" key="1">
    <citation type="submission" date="2019-12" db="EMBL/GenBank/DDBJ databases">
        <title>A genome sequence resource for the geographically widespread anthracnose pathogen Colletotrichum asianum.</title>
        <authorList>
            <person name="Meng Y."/>
        </authorList>
    </citation>
    <scope>NUCLEOTIDE SEQUENCE [LARGE SCALE GENOMIC DNA]</scope>
    <source>
        <strain evidence="1 2">ICMP 18580</strain>
    </source>
</reference>
<dbReference type="Proteomes" id="UP000434172">
    <property type="component" value="Unassembled WGS sequence"/>
</dbReference>
<dbReference type="EMBL" id="WOWK01000048">
    <property type="protein sequence ID" value="KAF0323859.1"/>
    <property type="molecule type" value="Genomic_DNA"/>
</dbReference>
<keyword evidence="2" id="KW-1185">Reference proteome</keyword>
<gene>
    <name evidence="1" type="ORF">GQ607_008831</name>
</gene>
<organism evidence="1 2">
    <name type="scientific">Colletotrichum asianum</name>
    <dbReference type="NCBI Taxonomy" id="702518"/>
    <lineage>
        <taxon>Eukaryota</taxon>
        <taxon>Fungi</taxon>
        <taxon>Dikarya</taxon>
        <taxon>Ascomycota</taxon>
        <taxon>Pezizomycotina</taxon>
        <taxon>Sordariomycetes</taxon>
        <taxon>Hypocreomycetidae</taxon>
        <taxon>Glomerellales</taxon>
        <taxon>Glomerellaceae</taxon>
        <taxon>Colletotrichum</taxon>
        <taxon>Colletotrichum gloeosporioides species complex</taxon>
    </lineage>
</organism>
<accession>A0A8H3ZL48</accession>
<dbReference type="AlphaFoldDB" id="A0A8H3ZL48"/>
<protein>
    <submittedName>
        <fullName evidence="1">Uncharacterized protein</fullName>
    </submittedName>
</protein>
<evidence type="ECO:0000313" key="2">
    <source>
        <dbReference type="Proteomes" id="UP000434172"/>
    </source>
</evidence>
<proteinExistence type="predicted"/>
<name>A0A8H3ZL48_9PEZI</name>
<comment type="caution">
    <text evidence="1">The sequence shown here is derived from an EMBL/GenBank/DDBJ whole genome shotgun (WGS) entry which is preliminary data.</text>
</comment>
<evidence type="ECO:0000313" key="1">
    <source>
        <dbReference type="EMBL" id="KAF0323859.1"/>
    </source>
</evidence>